<accession>A0AA88I5B3</accession>
<dbReference type="PANTHER" id="PTHR14315">
    <property type="entry name" value="SPOT14 FAMILY MEMBER"/>
    <property type="match status" value="1"/>
</dbReference>
<comment type="subcellular location">
    <subcellularLocation>
        <location evidence="2">Cytoplasm</location>
    </subcellularLocation>
    <subcellularLocation>
        <location evidence="1">Nucleus</location>
    </subcellularLocation>
</comment>
<reference evidence="7" key="1">
    <citation type="submission" date="2023-07" db="EMBL/GenBank/DDBJ databases">
        <title>Chromosome-level genome assembly of Artemia franciscana.</title>
        <authorList>
            <person name="Jo E."/>
        </authorList>
    </citation>
    <scope>NUCLEOTIDE SEQUENCE</scope>
    <source>
        <tissue evidence="7">Whole body</tissue>
    </source>
</reference>
<sequence length="220" mass="24648">MAISYKCSNRGGCTRKKMSFESSAVEFSQQSIVSVMDKFVKAVANMNENILVPRKLMDGKVGSDSNLEVNIASKSRSFIRNLQAADLYNLYQTLNNMKTELIWATSPNDEENAPEVTRPQKRKTFARRTSVTSMPMSSASSISTAISDTDSEIGTDQDTEDSGVEIERDSTLDENEEDCVQKAASQFMRHLFGLRKSLEHLTDTANYLTRRYHLEIGSCD</sequence>
<evidence type="ECO:0000256" key="4">
    <source>
        <dbReference type="ARBA" id="ARBA00022490"/>
    </source>
</evidence>
<dbReference type="Gene3D" id="6.10.140.1610">
    <property type="match status" value="1"/>
</dbReference>
<evidence type="ECO:0000256" key="5">
    <source>
        <dbReference type="ARBA" id="ARBA00023242"/>
    </source>
</evidence>
<dbReference type="GO" id="GO:0005829">
    <property type="term" value="C:cytosol"/>
    <property type="evidence" value="ECO:0007669"/>
    <property type="project" value="TreeGrafter"/>
</dbReference>
<dbReference type="EMBL" id="JAVRJZ010000007">
    <property type="protein sequence ID" value="KAK2720459.1"/>
    <property type="molecule type" value="Genomic_DNA"/>
</dbReference>
<name>A0AA88I5B3_ARTSF</name>
<dbReference type="Proteomes" id="UP001187531">
    <property type="component" value="Unassembled WGS sequence"/>
</dbReference>
<evidence type="ECO:0008006" key="9">
    <source>
        <dbReference type="Google" id="ProtNLM"/>
    </source>
</evidence>
<evidence type="ECO:0000256" key="1">
    <source>
        <dbReference type="ARBA" id="ARBA00004123"/>
    </source>
</evidence>
<proteinExistence type="inferred from homology"/>
<evidence type="ECO:0000256" key="2">
    <source>
        <dbReference type="ARBA" id="ARBA00004496"/>
    </source>
</evidence>
<dbReference type="PANTHER" id="PTHR14315:SF17">
    <property type="entry name" value="MIP21584P"/>
    <property type="match status" value="1"/>
</dbReference>
<protein>
    <recommendedName>
        <fullName evidence="9">Mid1-interacting protein 1</fullName>
    </recommendedName>
</protein>
<evidence type="ECO:0000313" key="8">
    <source>
        <dbReference type="Proteomes" id="UP001187531"/>
    </source>
</evidence>
<dbReference type="InterPro" id="IPR053719">
    <property type="entry name" value="Lipogen_MT_Stabilize_sf"/>
</dbReference>
<dbReference type="InterPro" id="IPR009786">
    <property type="entry name" value="Spot_14"/>
</dbReference>
<comment type="similarity">
    <text evidence="3">Belongs to the SPOT14 family.</text>
</comment>
<organism evidence="7 8">
    <name type="scientific">Artemia franciscana</name>
    <name type="common">Brine shrimp</name>
    <name type="synonym">Artemia sanfranciscana</name>
    <dbReference type="NCBI Taxonomy" id="6661"/>
    <lineage>
        <taxon>Eukaryota</taxon>
        <taxon>Metazoa</taxon>
        <taxon>Ecdysozoa</taxon>
        <taxon>Arthropoda</taxon>
        <taxon>Crustacea</taxon>
        <taxon>Branchiopoda</taxon>
        <taxon>Anostraca</taxon>
        <taxon>Artemiidae</taxon>
        <taxon>Artemia</taxon>
    </lineage>
</organism>
<evidence type="ECO:0000256" key="3">
    <source>
        <dbReference type="ARBA" id="ARBA00009488"/>
    </source>
</evidence>
<feature type="region of interest" description="Disordered" evidence="6">
    <location>
        <begin position="109"/>
        <end position="171"/>
    </location>
</feature>
<gene>
    <name evidence="7" type="ORF">QYM36_004367</name>
</gene>
<feature type="compositionally biased region" description="Low complexity" evidence="6">
    <location>
        <begin position="129"/>
        <end position="148"/>
    </location>
</feature>
<evidence type="ECO:0000256" key="6">
    <source>
        <dbReference type="SAM" id="MobiDB-lite"/>
    </source>
</evidence>
<comment type="caution">
    <text evidence="7">The sequence shown here is derived from an EMBL/GenBank/DDBJ whole genome shotgun (WGS) entry which is preliminary data.</text>
</comment>
<keyword evidence="5" id="KW-0539">Nucleus</keyword>
<evidence type="ECO:0000313" key="7">
    <source>
        <dbReference type="EMBL" id="KAK2720459.1"/>
    </source>
</evidence>
<dbReference type="GO" id="GO:0046890">
    <property type="term" value="P:regulation of lipid biosynthetic process"/>
    <property type="evidence" value="ECO:0007669"/>
    <property type="project" value="TreeGrafter"/>
</dbReference>
<dbReference type="AlphaFoldDB" id="A0AA88I5B3"/>
<feature type="compositionally biased region" description="Acidic residues" evidence="6">
    <location>
        <begin position="149"/>
        <end position="164"/>
    </location>
</feature>
<dbReference type="Pfam" id="PF07084">
    <property type="entry name" value="Spot_14"/>
    <property type="match status" value="1"/>
</dbReference>
<dbReference type="GO" id="GO:0005634">
    <property type="term" value="C:nucleus"/>
    <property type="evidence" value="ECO:0007669"/>
    <property type="project" value="UniProtKB-SubCell"/>
</dbReference>
<keyword evidence="4" id="KW-0963">Cytoplasm</keyword>
<keyword evidence="8" id="KW-1185">Reference proteome</keyword>